<protein>
    <recommendedName>
        <fullName evidence="6">CCHC-type domain-containing protein</fullName>
    </recommendedName>
</protein>
<keyword evidence="5" id="KW-1185">Reference proteome</keyword>
<dbReference type="Pfam" id="PF14392">
    <property type="entry name" value="zf-CCHC_4"/>
    <property type="match status" value="1"/>
</dbReference>
<feature type="region of interest" description="Disordered" evidence="1">
    <location>
        <begin position="261"/>
        <end position="323"/>
    </location>
</feature>
<name>A0A9N7NCP8_STRHE</name>
<comment type="caution">
    <text evidence="4">The sequence shown here is derived from an EMBL/GenBank/DDBJ whole genome shotgun (WGS) entry which is preliminary data.</text>
</comment>
<dbReference type="InterPro" id="IPR040256">
    <property type="entry name" value="At4g02000-like"/>
</dbReference>
<evidence type="ECO:0008006" key="6">
    <source>
        <dbReference type="Google" id="ProtNLM"/>
    </source>
</evidence>
<proteinExistence type="predicted"/>
<feature type="compositionally biased region" description="Polar residues" evidence="1">
    <location>
        <begin position="264"/>
        <end position="282"/>
    </location>
</feature>
<feature type="non-terminal residue" evidence="4">
    <location>
        <position position="1"/>
    </location>
</feature>
<accession>A0A9N7NCP8</accession>
<evidence type="ECO:0000259" key="2">
    <source>
        <dbReference type="Pfam" id="PF14111"/>
    </source>
</evidence>
<gene>
    <name evidence="4" type="ORF">SHERM_23694</name>
</gene>
<evidence type="ECO:0000256" key="1">
    <source>
        <dbReference type="SAM" id="MobiDB-lite"/>
    </source>
</evidence>
<dbReference type="OrthoDB" id="852325at2759"/>
<dbReference type="EMBL" id="CACSLK010027752">
    <property type="protein sequence ID" value="CAA0827999.1"/>
    <property type="molecule type" value="Genomic_DNA"/>
</dbReference>
<organism evidence="4 5">
    <name type="scientific">Striga hermonthica</name>
    <name type="common">Purple witchweed</name>
    <name type="synonym">Buchnera hermonthica</name>
    <dbReference type="NCBI Taxonomy" id="68872"/>
    <lineage>
        <taxon>Eukaryota</taxon>
        <taxon>Viridiplantae</taxon>
        <taxon>Streptophyta</taxon>
        <taxon>Embryophyta</taxon>
        <taxon>Tracheophyta</taxon>
        <taxon>Spermatophyta</taxon>
        <taxon>Magnoliopsida</taxon>
        <taxon>eudicotyledons</taxon>
        <taxon>Gunneridae</taxon>
        <taxon>Pentapetalae</taxon>
        <taxon>asterids</taxon>
        <taxon>lamiids</taxon>
        <taxon>Lamiales</taxon>
        <taxon>Orobanchaceae</taxon>
        <taxon>Buchnereae</taxon>
        <taxon>Striga</taxon>
    </lineage>
</organism>
<dbReference type="PANTHER" id="PTHR31286">
    <property type="entry name" value="GLYCINE-RICH CELL WALL STRUCTURAL PROTEIN 1.8-LIKE"/>
    <property type="match status" value="1"/>
</dbReference>
<dbReference type="AlphaFoldDB" id="A0A9N7NCP8"/>
<evidence type="ECO:0000259" key="3">
    <source>
        <dbReference type="Pfam" id="PF14392"/>
    </source>
</evidence>
<reference evidence="4" key="1">
    <citation type="submission" date="2019-12" db="EMBL/GenBank/DDBJ databases">
        <authorList>
            <person name="Scholes J."/>
        </authorList>
    </citation>
    <scope>NUCLEOTIDE SEQUENCE</scope>
</reference>
<evidence type="ECO:0000313" key="4">
    <source>
        <dbReference type="EMBL" id="CAA0827999.1"/>
    </source>
</evidence>
<evidence type="ECO:0000313" key="5">
    <source>
        <dbReference type="Proteomes" id="UP001153555"/>
    </source>
</evidence>
<sequence length="378" mass="42219">VSMGSSNCVGQDDELAHKLQNVSLLSKENSFIDLGRSDIKISADECNRSLFGKIIGDRVTSWIGVKRAMSHIWKLSQPMEIKELGTNYYQFIFESKEDKDKVAKRVNWTYDNQYLILSEWKRGLSINHSIFKELNLWVQVFNIPLDWLSTEVGLKIGKVFKQVKNVVIVGAGSHGGRIMRLLVTVDLQEPLPRCANLRLDDQAVSVGFKYERLMNLCHYCGFIGHLDRACSIRLDDIKSHSLHEGQYGAWMRATDFNRWAGQHSAGSQSPPHTDSPSSPVNSESHDPLAKSSGPGNNKILSIEGSPSQLIRQDSEASTSQPVKTMSKINPQHHLGVSSSSNMVPENTQPEIQDLSKEMEIEDVLTNAAMEKSIQISVA</sequence>
<dbReference type="Pfam" id="PF14111">
    <property type="entry name" value="DUF4283"/>
    <property type="match status" value="1"/>
</dbReference>
<feature type="non-terminal residue" evidence="4">
    <location>
        <position position="378"/>
    </location>
</feature>
<dbReference type="InterPro" id="IPR025836">
    <property type="entry name" value="Zn_knuckle_CX2CX4HX4C"/>
</dbReference>
<feature type="compositionally biased region" description="Polar residues" evidence="1">
    <location>
        <begin position="293"/>
        <end position="323"/>
    </location>
</feature>
<feature type="domain" description="DUF4283" evidence="2">
    <location>
        <begin position="43"/>
        <end position="124"/>
    </location>
</feature>
<dbReference type="Proteomes" id="UP001153555">
    <property type="component" value="Unassembled WGS sequence"/>
</dbReference>
<dbReference type="InterPro" id="IPR025558">
    <property type="entry name" value="DUF4283"/>
</dbReference>
<dbReference type="PANTHER" id="PTHR31286:SF178">
    <property type="entry name" value="DUF4283 DOMAIN-CONTAINING PROTEIN"/>
    <property type="match status" value="1"/>
</dbReference>
<feature type="domain" description="Zinc knuckle CX2CX4HX4C" evidence="3">
    <location>
        <begin position="202"/>
        <end position="231"/>
    </location>
</feature>